<keyword evidence="2" id="KW-1185">Reference proteome</keyword>
<dbReference type="AlphaFoldDB" id="A0A0C9UJZ3"/>
<name>A0A0C9UJZ3_SPHS4</name>
<dbReference type="EMBL" id="KN837287">
    <property type="protein sequence ID" value="KIJ29207.1"/>
    <property type="molecule type" value="Genomic_DNA"/>
</dbReference>
<proteinExistence type="predicted"/>
<sequence length="154" mass="17688">MILQLPLQSSTIDPANDHVLIIGGLENLLRIAEIPDEDNLLRRFALNEDISHLRRHAANTIVVTWLGTIDLTTYPPKLKSQPLQYVNTLHNARRFFHDSTVILETEAYPDCFDPDTVRVTRLIYKKSRFFLVHLLQLPPTGTSTFTQGELLFEH</sequence>
<evidence type="ECO:0000313" key="2">
    <source>
        <dbReference type="Proteomes" id="UP000054279"/>
    </source>
</evidence>
<protein>
    <submittedName>
        <fullName evidence="1">Uncharacterized protein</fullName>
    </submittedName>
</protein>
<reference evidence="1 2" key="1">
    <citation type="submission" date="2014-06" db="EMBL/GenBank/DDBJ databases">
        <title>Evolutionary Origins and Diversification of the Mycorrhizal Mutualists.</title>
        <authorList>
            <consortium name="DOE Joint Genome Institute"/>
            <consortium name="Mycorrhizal Genomics Consortium"/>
            <person name="Kohler A."/>
            <person name="Kuo A."/>
            <person name="Nagy L.G."/>
            <person name="Floudas D."/>
            <person name="Copeland A."/>
            <person name="Barry K.W."/>
            <person name="Cichocki N."/>
            <person name="Veneault-Fourrey C."/>
            <person name="LaButti K."/>
            <person name="Lindquist E.A."/>
            <person name="Lipzen A."/>
            <person name="Lundell T."/>
            <person name="Morin E."/>
            <person name="Murat C."/>
            <person name="Riley R."/>
            <person name="Ohm R."/>
            <person name="Sun H."/>
            <person name="Tunlid A."/>
            <person name="Henrissat B."/>
            <person name="Grigoriev I.V."/>
            <person name="Hibbett D.S."/>
            <person name="Martin F."/>
        </authorList>
    </citation>
    <scope>NUCLEOTIDE SEQUENCE [LARGE SCALE GENOMIC DNA]</scope>
    <source>
        <strain evidence="1 2">SS14</strain>
    </source>
</reference>
<evidence type="ECO:0000313" key="1">
    <source>
        <dbReference type="EMBL" id="KIJ29207.1"/>
    </source>
</evidence>
<dbReference type="Proteomes" id="UP000054279">
    <property type="component" value="Unassembled WGS sequence"/>
</dbReference>
<dbReference type="HOGENOM" id="CLU_1705367_0_0_1"/>
<accession>A0A0C9UJZ3</accession>
<gene>
    <name evidence="1" type="ORF">M422DRAFT_54261</name>
</gene>
<organism evidence="1 2">
    <name type="scientific">Sphaerobolus stellatus (strain SS14)</name>
    <dbReference type="NCBI Taxonomy" id="990650"/>
    <lineage>
        <taxon>Eukaryota</taxon>
        <taxon>Fungi</taxon>
        <taxon>Dikarya</taxon>
        <taxon>Basidiomycota</taxon>
        <taxon>Agaricomycotina</taxon>
        <taxon>Agaricomycetes</taxon>
        <taxon>Phallomycetidae</taxon>
        <taxon>Geastrales</taxon>
        <taxon>Sphaerobolaceae</taxon>
        <taxon>Sphaerobolus</taxon>
    </lineage>
</organism>